<sequence length="85" mass="9304">MTLHVRLSGRGIGGLGTRVLASVLHTAGEARHQFLLQLTSFLKLHEFDGAVLDLGEAVAMHHISSDQAVRNVRTFVQVRPFTNLS</sequence>
<proteinExistence type="predicted"/>
<evidence type="ECO:0000313" key="1">
    <source>
        <dbReference type="EMBL" id="KAK8776249.1"/>
    </source>
</evidence>
<accession>A0AAQ4ENB4</accession>
<keyword evidence="2" id="KW-1185">Reference proteome</keyword>
<dbReference type="EMBL" id="JARKHS020013199">
    <property type="protein sequence ID" value="KAK8776249.1"/>
    <property type="molecule type" value="Genomic_DNA"/>
</dbReference>
<organism evidence="1 2">
    <name type="scientific">Amblyomma americanum</name>
    <name type="common">Lone star tick</name>
    <dbReference type="NCBI Taxonomy" id="6943"/>
    <lineage>
        <taxon>Eukaryota</taxon>
        <taxon>Metazoa</taxon>
        <taxon>Ecdysozoa</taxon>
        <taxon>Arthropoda</taxon>
        <taxon>Chelicerata</taxon>
        <taxon>Arachnida</taxon>
        <taxon>Acari</taxon>
        <taxon>Parasitiformes</taxon>
        <taxon>Ixodida</taxon>
        <taxon>Ixodoidea</taxon>
        <taxon>Ixodidae</taxon>
        <taxon>Amblyomminae</taxon>
        <taxon>Amblyomma</taxon>
    </lineage>
</organism>
<dbReference type="AlphaFoldDB" id="A0AAQ4ENB4"/>
<protein>
    <submittedName>
        <fullName evidence="1">Uncharacterized protein</fullName>
    </submittedName>
</protein>
<name>A0AAQ4ENB4_AMBAM</name>
<comment type="caution">
    <text evidence="1">The sequence shown here is derived from an EMBL/GenBank/DDBJ whole genome shotgun (WGS) entry which is preliminary data.</text>
</comment>
<dbReference type="Proteomes" id="UP001321473">
    <property type="component" value="Unassembled WGS sequence"/>
</dbReference>
<gene>
    <name evidence="1" type="ORF">V5799_030405</name>
</gene>
<evidence type="ECO:0000313" key="2">
    <source>
        <dbReference type="Proteomes" id="UP001321473"/>
    </source>
</evidence>
<reference evidence="1 2" key="1">
    <citation type="journal article" date="2023" name="Arcadia Sci">
        <title>De novo assembly of a long-read Amblyomma americanum tick genome.</title>
        <authorList>
            <person name="Chou S."/>
            <person name="Poskanzer K.E."/>
            <person name="Rollins M."/>
            <person name="Thuy-Boun P.S."/>
        </authorList>
    </citation>
    <scope>NUCLEOTIDE SEQUENCE [LARGE SCALE GENOMIC DNA]</scope>
    <source>
        <strain evidence="1">F_SG_1</strain>
        <tissue evidence="1">Salivary glands</tissue>
    </source>
</reference>